<dbReference type="CDD" id="cd01428">
    <property type="entry name" value="ADK"/>
    <property type="match status" value="1"/>
</dbReference>
<keyword evidence="2" id="KW-0547">Nucleotide-binding</keyword>
<feature type="non-terminal residue" evidence="4">
    <location>
        <position position="54"/>
    </location>
</feature>
<keyword evidence="3" id="KW-0418">Kinase</keyword>
<keyword evidence="1" id="KW-0808">Transferase</keyword>
<evidence type="ECO:0000256" key="2">
    <source>
        <dbReference type="ARBA" id="ARBA00022741"/>
    </source>
</evidence>
<dbReference type="Pfam" id="PF00406">
    <property type="entry name" value="ADK"/>
    <property type="match status" value="1"/>
</dbReference>
<gene>
    <name evidence="4" type="ORF">M9458_010545</name>
</gene>
<evidence type="ECO:0000313" key="4">
    <source>
        <dbReference type="EMBL" id="KAL0192249.1"/>
    </source>
</evidence>
<comment type="caution">
    <text evidence="4">The sequence shown here is derived from an EMBL/GenBank/DDBJ whole genome shotgun (WGS) entry which is preliminary data.</text>
</comment>
<reference evidence="4 5" key="1">
    <citation type="submission" date="2024-05" db="EMBL/GenBank/DDBJ databases">
        <title>Genome sequencing and assembly of Indian major carp, Cirrhinus mrigala (Hamilton, 1822).</title>
        <authorList>
            <person name="Mohindra V."/>
            <person name="Chowdhury L.M."/>
            <person name="Lal K."/>
            <person name="Jena J.K."/>
        </authorList>
    </citation>
    <scope>NUCLEOTIDE SEQUENCE [LARGE SCALE GENOMIC DNA]</scope>
    <source>
        <strain evidence="4">CM1030</strain>
        <tissue evidence="4">Blood</tissue>
    </source>
</reference>
<feature type="non-terminal residue" evidence="4">
    <location>
        <position position="1"/>
    </location>
</feature>
<dbReference type="PANTHER" id="PTHR23359">
    <property type="entry name" value="NUCLEOTIDE KINASE"/>
    <property type="match status" value="1"/>
</dbReference>
<protein>
    <recommendedName>
        <fullName evidence="6">Nucleoside-diphosphate kinase</fullName>
    </recommendedName>
</protein>
<dbReference type="EMBL" id="JAMKFB020000005">
    <property type="protein sequence ID" value="KAL0192249.1"/>
    <property type="molecule type" value="Genomic_DNA"/>
</dbReference>
<name>A0ABD0R1G3_CIRMR</name>
<sequence>GPGSGKGTQCEKIVAKYGYTHLSSGDLLRAEVASGSERGKQLQAIMQKGELVPL</sequence>
<organism evidence="4 5">
    <name type="scientific">Cirrhinus mrigala</name>
    <name type="common">Mrigala</name>
    <dbReference type="NCBI Taxonomy" id="683832"/>
    <lineage>
        <taxon>Eukaryota</taxon>
        <taxon>Metazoa</taxon>
        <taxon>Chordata</taxon>
        <taxon>Craniata</taxon>
        <taxon>Vertebrata</taxon>
        <taxon>Euteleostomi</taxon>
        <taxon>Actinopterygii</taxon>
        <taxon>Neopterygii</taxon>
        <taxon>Teleostei</taxon>
        <taxon>Ostariophysi</taxon>
        <taxon>Cypriniformes</taxon>
        <taxon>Cyprinidae</taxon>
        <taxon>Labeoninae</taxon>
        <taxon>Labeonini</taxon>
        <taxon>Cirrhinus</taxon>
    </lineage>
</organism>
<dbReference type="SUPFAM" id="SSF52540">
    <property type="entry name" value="P-loop containing nucleoside triphosphate hydrolases"/>
    <property type="match status" value="1"/>
</dbReference>
<keyword evidence="5" id="KW-1185">Reference proteome</keyword>
<evidence type="ECO:0000313" key="5">
    <source>
        <dbReference type="Proteomes" id="UP001529510"/>
    </source>
</evidence>
<dbReference type="GO" id="GO:0016301">
    <property type="term" value="F:kinase activity"/>
    <property type="evidence" value="ECO:0007669"/>
    <property type="project" value="UniProtKB-KW"/>
</dbReference>
<evidence type="ECO:0000256" key="3">
    <source>
        <dbReference type="ARBA" id="ARBA00022777"/>
    </source>
</evidence>
<dbReference type="GO" id="GO:0000166">
    <property type="term" value="F:nucleotide binding"/>
    <property type="evidence" value="ECO:0007669"/>
    <property type="project" value="UniProtKB-KW"/>
</dbReference>
<dbReference type="AlphaFoldDB" id="A0ABD0R1G3"/>
<dbReference type="Proteomes" id="UP001529510">
    <property type="component" value="Unassembled WGS sequence"/>
</dbReference>
<evidence type="ECO:0008006" key="6">
    <source>
        <dbReference type="Google" id="ProtNLM"/>
    </source>
</evidence>
<accession>A0ABD0R1G3</accession>
<evidence type="ECO:0000256" key="1">
    <source>
        <dbReference type="ARBA" id="ARBA00022679"/>
    </source>
</evidence>
<dbReference type="InterPro" id="IPR000850">
    <property type="entry name" value="Adenylat/UMP-CMP_kin"/>
</dbReference>
<dbReference type="InterPro" id="IPR027417">
    <property type="entry name" value="P-loop_NTPase"/>
</dbReference>
<dbReference type="Gene3D" id="3.40.50.300">
    <property type="entry name" value="P-loop containing nucleotide triphosphate hydrolases"/>
    <property type="match status" value="1"/>
</dbReference>
<proteinExistence type="predicted"/>